<protein>
    <recommendedName>
        <fullName evidence="2">Methyltransferase NSUN7</fullName>
    </recommendedName>
</protein>
<dbReference type="InterPro" id="IPR029063">
    <property type="entry name" value="SAM-dependent_MTases_sf"/>
</dbReference>
<dbReference type="Gene3D" id="3.30.70.1170">
    <property type="entry name" value="Sun protein, domain 3"/>
    <property type="match status" value="1"/>
</dbReference>
<comment type="caution">
    <text evidence="1">The sequence shown here is derived from an EMBL/GenBank/DDBJ whole genome shotgun (WGS) entry which is preliminary data.</text>
</comment>
<evidence type="ECO:0000313" key="1">
    <source>
        <dbReference type="EMBL" id="KAL0272729.1"/>
    </source>
</evidence>
<dbReference type="AlphaFoldDB" id="A0AAW2HS19"/>
<dbReference type="PANTHER" id="PTHR14663">
    <property type="entry name" value="METHYLTRANSFERASE NSUN7-RELATED"/>
    <property type="match status" value="1"/>
</dbReference>
<evidence type="ECO:0008006" key="2">
    <source>
        <dbReference type="Google" id="ProtNLM"/>
    </source>
</evidence>
<gene>
    <name evidence="1" type="ORF">PYX00_005590</name>
</gene>
<dbReference type="EMBL" id="JARGDH010000003">
    <property type="protein sequence ID" value="KAL0272729.1"/>
    <property type="molecule type" value="Genomic_DNA"/>
</dbReference>
<dbReference type="PANTHER" id="PTHR14663:SF2">
    <property type="entry name" value="METHYLTRANSFERASE NSUN7-RELATED"/>
    <property type="match status" value="1"/>
</dbReference>
<dbReference type="Gene3D" id="3.40.50.150">
    <property type="entry name" value="Vaccinia Virus protein VP39"/>
    <property type="match status" value="1"/>
</dbReference>
<proteinExistence type="predicted"/>
<organism evidence="1">
    <name type="scientific">Menopon gallinae</name>
    <name type="common">poultry shaft louse</name>
    <dbReference type="NCBI Taxonomy" id="328185"/>
    <lineage>
        <taxon>Eukaryota</taxon>
        <taxon>Metazoa</taxon>
        <taxon>Ecdysozoa</taxon>
        <taxon>Arthropoda</taxon>
        <taxon>Hexapoda</taxon>
        <taxon>Insecta</taxon>
        <taxon>Pterygota</taxon>
        <taxon>Neoptera</taxon>
        <taxon>Paraneoptera</taxon>
        <taxon>Psocodea</taxon>
        <taxon>Troctomorpha</taxon>
        <taxon>Phthiraptera</taxon>
        <taxon>Amblycera</taxon>
        <taxon>Menoponidae</taxon>
        <taxon>Menopon</taxon>
    </lineage>
</organism>
<reference evidence="1" key="1">
    <citation type="journal article" date="2024" name="Gigascience">
        <title>Chromosome-level genome of the poultry shaft louse Menopon gallinae provides insight into the host-switching and adaptive evolution of parasitic lice.</title>
        <authorList>
            <person name="Xu Y."/>
            <person name="Ma L."/>
            <person name="Liu S."/>
            <person name="Liang Y."/>
            <person name="Liu Q."/>
            <person name="He Z."/>
            <person name="Tian L."/>
            <person name="Duan Y."/>
            <person name="Cai W."/>
            <person name="Li H."/>
            <person name="Song F."/>
        </authorList>
    </citation>
    <scope>NUCLEOTIDE SEQUENCE</scope>
    <source>
        <strain evidence="1">Cailab_2023a</strain>
    </source>
</reference>
<dbReference type="InterPro" id="IPR042620">
    <property type="entry name" value="NSUN7"/>
</dbReference>
<name>A0AAW2HS19_9NEOP</name>
<accession>A0AAW2HS19</accession>
<sequence>MPSQESNVSSNWDPVLLAQPELKRAKFSGTPSVSSEGSIPTCHSLDLSWNSVDIAKAGTILQSNSSSSVSFQDEEEMRRVFTLLYDVYRYKHILNEALLETRFFQKYPEHMKSTSLVWLLFYDLHKRRFLPREHADQVVCEDLFNKIGLSPIEKDLWKAKVKLAASLARNRIKNNALRLNQLLPNHLRDERLVSAEETPITGWINTFKMSKKQVCEKIESFGLKLQSKHETVLTKNDFRFDHLCPKLLLCHPIQRADLAQSVLVKDHTVILQDRAFCIGPAIIAKILSEIPLRGTIAQSHVNSPRTTAYLANILADNKRLDKMIAFGAGDKLFEYQTYLHDLGVNNCEIYAQKFTEIHPEAAVLENLVAIFATPPNSCTGVTDPVDLICSRGGDMHMLNALTQTEVTKSSCAFLEEQKDTLEYCMSLPQVQIILYETHSMAPEENLDMVNKMIVQMNDFAKEKHEEDHRIMLEQEEAEEKMNKPIGIPGMSREREKEVQAVQEPPPEPKELVIPPCDLFELVPLPDLCSHGSECLSEEGCYIARIQRKEIISLDAKYMIKIGERLGGYLGTSLGRRSHQR</sequence>